<feature type="signal peptide" evidence="12">
    <location>
        <begin position="1"/>
        <end position="28"/>
    </location>
</feature>
<evidence type="ECO:0000256" key="8">
    <source>
        <dbReference type="ARBA" id="ARBA00023316"/>
    </source>
</evidence>
<dbReference type="GO" id="GO:0071555">
    <property type="term" value="P:cell wall organization"/>
    <property type="evidence" value="ECO:0007669"/>
    <property type="project" value="UniProtKB-KW"/>
</dbReference>
<evidence type="ECO:0000256" key="11">
    <source>
        <dbReference type="SAM" id="MobiDB-lite"/>
    </source>
</evidence>
<protein>
    <recommendedName>
        <fullName evidence="13">Nuclear condensin complex subunit 3 C-terminal domain-containing protein</fullName>
    </recommendedName>
</protein>
<dbReference type="SUPFAM" id="SSF48371">
    <property type="entry name" value="ARM repeat"/>
    <property type="match status" value="1"/>
</dbReference>
<feature type="region of interest" description="Disordered" evidence="11">
    <location>
        <begin position="2009"/>
        <end position="2051"/>
    </location>
</feature>
<dbReference type="Pfam" id="PF12719">
    <property type="entry name" value="Cnd3"/>
    <property type="match status" value="1"/>
</dbReference>
<feature type="active site" evidence="9">
    <location>
        <position position="184"/>
    </location>
</feature>
<dbReference type="SUPFAM" id="SSF51126">
    <property type="entry name" value="Pectin lyase-like"/>
    <property type="match status" value="3"/>
</dbReference>
<dbReference type="InterPro" id="IPR016024">
    <property type="entry name" value="ARM-type_fold"/>
</dbReference>
<evidence type="ECO:0000256" key="1">
    <source>
        <dbReference type="ARBA" id="ARBA00004191"/>
    </source>
</evidence>
<feature type="compositionally biased region" description="Basic residues" evidence="11">
    <location>
        <begin position="2021"/>
        <end position="2030"/>
    </location>
</feature>
<evidence type="ECO:0000256" key="7">
    <source>
        <dbReference type="ARBA" id="ARBA00023295"/>
    </source>
</evidence>
<evidence type="ECO:0000256" key="5">
    <source>
        <dbReference type="ARBA" id="ARBA00022525"/>
    </source>
</evidence>
<feature type="chain" id="PRO_5029818309" description="Nuclear condensin complex subunit 3 C-terminal domain-containing protein" evidence="12">
    <location>
        <begin position="29"/>
        <end position="2409"/>
    </location>
</feature>
<dbReference type="EMBL" id="JAATIQ010000272">
    <property type="protein sequence ID" value="KAF4365559.1"/>
    <property type="molecule type" value="Genomic_DNA"/>
</dbReference>
<accession>A0A7J6F6R4</accession>
<feature type="active site" evidence="9">
    <location>
        <position position="2259"/>
    </location>
</feature>
<dbReference type="InterPro" id="IPR000743">
    <property type="entry name" value="Glyco_hydro_28"/>
</dbReference>
<name>A0A7J6F6R4_CANSA</name>
<evidence type="ECO:0000256" key="12">
    <source>
        <dbReference type="SAM" id="SignalP"/>
    </source>
</evidence>
<keyword evidence="15" id="KW-1185">Reference proteome</keyword>
<proteinExistence type="inferred from homology"/>
<comment type="similarity">
    <text evidence="3 10">Belongs to the glycosyl hydrolase 28 family.</text>
</comment>
<keyword evidence="7 10" id="KW-0326">Glycosidase</keyword>
<evidence type="ECO:0000256" key="2">
    <source>
        <dbReference type="ARBA" id="ARBA00006533"/>
    </source>
</evidence>
<evidence type="ECO:0000256" key="3">
    <source>
        <dbReference type="ARBA" id="ARBA00008834"/>
    </source>
</evidence>
<gene>
    <name evidence="14" type="ORF">G4B88_025738</name>
</gene>
<comment type="similarity">
    <text evidence="2">Belongs to the CND3 (condensin subunit 3) family.</text>
</comment>
<reference evidence="14 15" key="1">
    <citation type="journal article" date="2020" name="bioRxiv">
        <title>Sequence and annotation of 42 cannabis genomes reveals extensive copy number variation in cannabinoid synthesis and pathogen resistance genes.</title>
        <authorList>
            <person name="Mckernan K.J."/>
            <person name="Helbert Y."/>
            <person name="Kane L.T."/>
            <person name="Ebling H."/>
            <person name="Zhang L."/>
            <person name="Liu B."/>
            <person name="Eaton Z."/>
            <person name="Mclaughlin S."/>
            <person name="Kingan S."/>
            <person name="Baybayan P."/>
            <person name="Concepcion G."/>
            <person name="Jordan M."/>
            <person name="Riva A."/>
            <person name="Barbazuk W."/>
            <person name="Harkins T."/>
        </authorList>
    </citation>
    <scope>NUCLEOTIDE SEQUENCE [LARGE SCALE GENOMIC DNA]</scope>
    <source>
        <strain evidence="15">cv. Jamaican Lion 4</strain>
        <tissue evidence="14">Leaf</tissue>
    </source>
</reference>
<dbReference type="Pfam" id="PF00295">
    <property type="entry name" value="Glyco_hydro_28"/>
    <property type="match status" value="4"/>
</dbReference>
<keyword evidence="5" id="KW-0964">Secreted</keyword>
<feature type="compositionally biased region" description="Low complexity" evidence="11">
    <location>
        <begin position="48"/>
        <end position="64"/>
    </location>
</feature>
<dbReference type="InterPro" id="IPR011050">
    <property type="entry name" value="Pectin_lyase_fold/virulence"/>
</dbReference>
<dbReference type="InterPro" id="IPR025977">
    <property type="entry name" value="Cnd3_C"/>
</dbReference>
<keyword evidence="4" id="KW-0134">Cell wall</keyword>
<comment type="caution">
    <text evidence="14">The sequence shown here is derived from an EMBL/GenBank/DDBJ whole genome shotgun (WGS) entry which is preliminary data.</text>
</comment>
<organism evidence="14 15">
    <name type="scientific">Cannabis sativa</name>
    <name type="common">Hemp</name>
    <name type="synonym">Marijuana</name>
    <dbReference type="NCBI Taxonomy" id="3483"/>
    <lineage>
        <taxon>Eukaryota</taxon>
        <taxon>Viridiplantae</taxon>
        <taxon>Streptophyta</taxon>
        <taxon>Embryophyta</taxon>
        <taxon>Tracheophyta</taxon>
        <taxon>Spermatophyta</taxon>
        <taxon>Magnoliopsida</taxon>
        <taxon>eudicotyledons</taxon>
        <taxon>Gunneridae</taxon>
        <taxon>Pentapetalae</taxon>
        <taxon>rosids</taxon>
        <taxon>fabids</taxon>
        <taxon>Rosales</taxon>
        <taxon>Cannabaceae</taxon>
        <taxon>Cannabis</taxon>
    </lineage>
</organism>
<dbReference type="InterPro" id="IPR006626">
    <property type="entry name" value="PbH1"/>
</dbReference>
<dbReference type="Pfam" id="PF12298">
    <property type="entry name" value="Bot1p"/>
    <property type="match status" value="1"/>
</dbReference>
<comment type="subcellular location">
    <subcellularLocation>
        <location evidence="1">Secreted</location>
        <location evidence="1">Cell wall</location>
    </subcellularLocation>
</comment>
<evidence type="ECO:0000313" key="15">
    <source>
        <dbReference type="Proteomes" id="UP000583929"/>
    </source>
</evidence>
<dbReference type="GO" id="GO:0004650">
    <property type="term" value="F:polygalacturonase activity"/>
    <property type="evidence" value="ECO:0007669"/>
    <property type="project" value="InterPro"/>
</dbReference>
<keyword evidence="8" id="KW-0961">Cell wall biogenesis/degradation</keyword>
<dbReference type="Gene3D" id="1.25.10.10">
    <property type="entry name" value="Leucine-rich Repeat Variant"/>
    <property type="match status" value="1"/>
</dbReference>
<dbReference type="InterPro" id="IPR012334">
    <property type="entry name" value="Pectin_lyas_fold"/>
</dbReference>
<feature type="active site" evidence="9">
    <location>
        <position position="541"/>
    </location>
</feature>
<feature type="region of interest" description="Disordered" evidence="11">
    <location>
        <begin position="48"/>
        <end position="67"/>
    </location>
</feature>
<dbReference type="FunFam" id="2.160.20.10:FF:000111">
    <property type="entry name" value="Pectin lyase-like superfamily protein"/>
    <property type="match status" value="1"/>
</dbReference>
<keyword evidence="6 10" id="KW-0378">Hydrolase</keyword>
<dbReference type="SMART" id="SM00710">
    <property type="entry name" value="PbH1"/>
    <property type="match status" value="11"/>
</dbReference>
<dbReference type="PROSITE" id="PS00502">
    <property type="entry name" value="POLYGALACTURONASE"/>
    <property type="match status" value="3"/>
</dbReference>
<sequence length="2409" mass="268552">MNNKNNIPKLHFLLLFLLSFITFNGSFSFSFNPNRENGNTHGLMTRFSRTTRSSSSPSPSSSSPQIFNVDDFGARSDRYDDSQPCIHAPTAVTFYDCKNLKVRNLRSKNAQQMHINFQKCVNVEAMNLRVIAPGNSPNTDGIHITDTQDIQIMNSVIRTGDDCISIVSGSKNVRATDITCGPGHGISIGSLGAGNSEAEVSNVMVNRARISGTTNGVRIKTWQGGSGYAKNIIFQNIEMINVTNPIIIDQNYCDQDEPCHEKRSAVKISDVVYNNIRGTSDSEVAVKFECSKSNPCEGISLTNVNLVREGEGVVEASCQNVNFDKSGRVFPRFQMFRKLHYFLTLLALFNSVCFHFSFVNSHHHDDDENEFPILVKSDVNYNTLGPVSRLSHGSSHRVFNVDDFGAKGDGTDDRKAFKKTWKKACSSEGGVFLVPNNRTYHLRPMNFTGPCKSSQLTLKIAGTIKASSHRKDYIKDRWHWLVFVSVENMNVEGGGTFDGKGKIWWENSCKVNKSLVCDDCISIINGTTNVRATDITCGPGHGISIGSLGPNNTEAQVSNVMVDRVTISGTTNGVRIKSWQGGSGYGENIVFQNIAMHNVTNPIIIDQYYCDQKDPCPEQKMSMCFPSTPKKMASTVGCFLTGAALFAYGLHLSYVNVAPQQARTKARSDFVVSLENYPFGSRYAFGRVPMQNLQRVITRLSSISLNANTSTLRVLNEKTKDVIQNGAVIQSRNGSEVYNKYATSRVFSSTSRGGDGENDSGGEWGKAVAGTFGDSTTSGDLGWDSVSSWSTGITKDHFDGEVAGHRSSGSDKSHSTVITEIQKVDDSLEEWKAENKRSRAVLDGWGNRMQETTVLLKQVREPGARGSYLKDSEKAEMYKLHKENPEVYTVEKLAKDYRIMRQRVHAILWLKELEEEEEKKLGRPLDDSVELLLDAFPEFFISHDREFHVASLPYKPDFKVMPEGWDGTTRDLDEVHYEISQKEDEMLYEEFVQKMNFNKKKMAGEVFRHKYSRRRPSNGWNFTVEKMGSRGKRGGGGGWKFVSIADGSSRPLNEMEKMYIKGGSFIFLRFDAIFDPLLRTEMAVEESQLTKKIAKILDEASVSNANHNRKLKDLSSLRSKTTTSSSSFFVSFSEALIPLFAFQRRSPSAERVVRFVSAFATYRDPNHNLDCDAFLEDFLRFLLVASAAANKTPRFRACQIFSEIIMRLPDDAEVASELWDEVIECLKVRVVDKVPLIRTYAVRALSRFAIDCENSDVLDLFLEVLPLEQSAEVRKTILLSLPPSNATSQAVIECTMDVSESVRKAAYYVLADKFPLQSLSIKLRTVILQRGLADRSTVVVKECIRMMTDEWLNKCCNGNPVQFLKYLDVETYESVGESVMQVLLEAGLIQLHDTESIQQYISSHNETSAEDAENSTSNIELMEAEDALYWKMVCRHLQREAQAKGSDAAATMGTEAAVYAEEASKNNDLLERILPATVSDYIKLVKAHMNAGPIYRFTSRQLVLLGAMLDFSDSANRKVASEFLMELLHKPFDNEQDDDGNIVVLGDGINLGGDRDWADAVFELARKVHSASGEFEEVVLSVIEELAQPCRERTANFMQWMHSLAVIGFLLENTKSLRLIQGKAIEPTEILQSILLPGAKHVHLDVQRISIRCIGLFGLLEKKPSKEVVRQLRLSLVKGPTPISIMASKALIDLGMWHNPKEVDSAFGLDLLPNCQENEVSSSPTTFFDDEEGSLNIKLLDLLYAGLVKDDWGDFLASDENESVQGVLAEGFAKILLLSESYPSIPTSLHPLLLTKLISLYFSSETKDLQRLKQCLSVFFEHYPSLSANHKKYLSNAFVPVMRSMWPGIDGNTAASPVAVSKMRKCAVQASRFMLQMMQAPLYEDSVEPPLECGEEGLAIRIAMEVANFPNKKTSAERAYISAISKILVLLHFRPSEQDAIKLMRRILVSVTTSVSTTERDLIKELKRMADHLSEVVRNGDDEQLPAQDQANLILERLEVDFNLDPRVSDKTIQSPIPRSTKPKRGKRQVRQQETSSSSEEEEEESSPTSIVPVNRQSVRAKTVFFYYGSFKQGIVLFSEGTNVLLHEARNELKGISMRNVNPVFNVDDFGAKGDGTDDRKAFNKTWNKACSSKGGVFLVPKKRTYLLGPMNFTGPCKFSLLTFKAVTFFDCKNLNVTNIWFKDSQKFHLFFDSCDNVKANHLLVTAPSNSPNTDGIHLRGSQNIHLMNNIIQTGDDCISIINGSSNVIATDISCGPGHGISIGSLGPNNTESQVSNVTVDRVTMLGTTNGVRIKSWQGGSGYGENIIFQNIEMHNVTNPIIIDQYYCDQMEPCPEQYSAVKISNVVYSNITGSSFSEVAVKINCSKTFECEEISMRNVNLVREGNGVVKAFCSNVGFTQKELVFPSCS</sequence>
<dbReference type="PANTHER" id="PTHR31375">
    <property type="match status" value="1"/>
</dbReference>
<dbReference type="InterPro" id="IPR011989">
    <property type="entry name" value="ARM-like"/>
</dbReference>
<evidence type="ECO:0000256" key="6">
    <source>
        <dbReference type="ARBA" id="ARBA00022801"/>
    </source>
</evidence>
<dbReference type="Gene3D" id="2.160.20.10">
    <property type="entry name" value="Single-stranded right-handed beta-helix, Pectin lyase-like"/>
    <property type="match status" value="5"/>
</dbReference>
<evidence type="ECO:0000259" key="13">
    <source>
        <dbReference type="Pfam" id="PF12719"/>
    </source>
</evidence>
<keyword evidence="12" id="KW-0732">Signal</keyword>
<evidence type="ECO:0000313" key="14">
    <source>
        <dbReference type="EMBL" id="KAF4365559.1"/>
    </source>
</evidence>
<feature type="domain" description="Nuclear condensin complex subunit 3 C-terminal" evidence="13">
    <location>
        <begin position="1604"/>
        <end position="1933"/>
    </location>
</feature>
<evidence type="ECO:0000256" key="10">
    <source>
        <dbReference type="RuleBase" id="RU361169"/>
    </source>
</evidence>
<dbReference type="Proteomes" id="UP000583929">
    <property type="component" value="Unassembled WGS sequence"/>
</dbReference>
<dbReference type="GO" id="GO:0005975">
    <property type="term" value="P:carbohydrate metabolic process"/>
    <property type="evidence" value="ECO:0007669"/>
    <property type="project" value="InterPro"/>
</dbReference>
<evidence type="ECO:0000256" key="9">
    <source>
        <dbReference type="PROSITE-ProRule" id="PRU10052"/>
    </source>
</evidence>
<evidence type="ECO:0000256" key="4">
    <source>
        <dbReference type="ARBA" id="ARBA00022512"/>
    </source>
</evidence>